<name>A0A084VJA0_ANOSI</name>
<proteinExistence type="predicted"/>
<dbReference type="AlphaFoldDB" id="A0A084VJA0"/>
<evidence type="ECO:0000256" key="1">
    <source>
        <dbReference type="SAM" id="SignalP"/>
    </source>
</evidence>
<keyword evidence="4" id="KW-1185">Reference proteome</keyword>
<dbReference type="VEuPathDB" id="VectorBase:ASIC005313"/>
<reference evidence="3" key="2">
    <citation type="submission" date="2020-05" db="UniProtKB">
        <authorList>
            <consortium name="EnsemblMetazoa"/>
        </authorList>
    </citation>
    <scope>IDENTIFICATION</scope>
</reference>
<dbReference type="Proteomes" id="UP000030765">
    <property type="component" value="Unassembled WGS sequence"/>
</dbReference>
<dbReference type="OrthoDB" id="7734199at2759"/>
<dbReference type="EnsemblMetazoa" id="ASIC005313-RA">
    <property type="protein sequence ID" value="ASIC005313-PA"/>
    <property type="gene ID" value="ASIC005313"/>
</dbReference>
<accession>A0A084VJA0</accession>
<evidence type="ECO:0000313" key="3">
    <source>
        <dbReference type="EnsemblMetazoa" id="ASIC005313-PA"/>
    </source>
</evidence>
<gene>
    <name evidence="2" type="ORF">ZHAS_00005313</name>
</gene>
<keyword evidence="1" id="KW-0732">Signal</keyword>
<dbReference type="EMBL" id="KE524860">
    <property type="protein sequence ID" value="KFB38044.1"/>
    <property type="molecule type" value="Genomic_DNA"/>
</dbReference>
<sequence length="241" mass="26236">MKLIISIVVLCLGVTLTAAGRPVSTEVVQKLKDIEPIYKNLQDTIVNAVAGAKLNTASKTDGFYQTIISNKEASLALSIAYEDDFSYQLNNQAPSTDSSCLAFLRTLMENNMNVAGVGYTNCVNTVEAGLKEELDKVYKLLQVDESELFDLSLLDVFRGENIIADPVKIIAKLNEKESEINGISLSFVADINAAVDGYATRLSALENSYKSCVLTNESLLKQAFESSKMQLTQICLGSIVQ</sequence>
<evidence type="ECO:0000313" key="4">
    <source>
        <dbReference type="Proteomes" id="UP000030765"/>
    </source>
</evidence>
<reference evidence="2 4" key="1">
    <citation type="journal article" date="2014" name="BMC Genomics">
        <title>Genome sequence of Anopheles sinensis provides insight into genetics basis of mosquito competence for malaria parasites.</title>
        <authorList>
            <person name="Zhou D."/>
            <person name="Zhang D."/>
            <person name="Ding G."/>
            <person name="Shi L."/>
            <person name="Hou Q."/>
            <person name="Ye Y."/>
            <person name="Xu Y."/>
            <person name="Zhou H."/>
            <person name="Xiong C."/>
            <person name="Li S."/>
            <person name="Yu J."/>
            <person name="Hong S."/>
            <person name="Yu X."/>
            <person name="Zou P."/>
            <person name="Chen C."/>
            <person name="Chang X."/>
            <person name="Wang W."/>
            <person name="Lv Y."/>
            <person name="Sun Y."/>
            <person name="Ma L."/>
            <person name="Shen B."/>
            <person name="Zhu C."/>
        </authorList>
    </citation>
    <scope>NUCLEOTIDE SEQUENCE [LARGE SCALE GENOMIC DNA]</scope>
</reference>
<evidence type="ECO:0000313" key="2">
    <source>
        <dbReference type="EMBL" id="KFB38044.1"/>
    </source>
</evidence>
<dbReference type="OMA" id="FYKGVIA"/>
<organism evidence="2">
    <name type="scientific">Anopheles sinensis</name>
    <name type="common">Mosquito</name>
    <dbReference type="NCBI Taxonomy" id="74873"/>
    <lineage>
        <taxon>Eukaryota</taxon>
        <taxon>Metazoa</taxon>
        <taxon>Ecdysozoa</taxon>
        <taxon>Arthropoda</taxon>
        <taxon>Hexapoda</taxon>
        <taxon>Insecta</taxon>
        <taxon>Pterygota</taxon>
        <taxon>Neoptera</taxon>
        <taxon>Endopterygota</taxon>
        <taxon>Diptera</taxon>
        <taxon>Nematocera</taxon>
        <taxon>Culicoidea</taxon>
        <taxon>Culicidae</taxon>
        <taxon>Anophelinae</taxon>
        <taxon>Anopheles</taxon>
    </lineage>
</organism>
<dbReference type="VEuPathDB" id="VectorBase:ASIS005804"/>
<dbReference type="EMBL" id="ATLV01013476">
    <property type="status" value="NOT_ANNOTATED_CDS"/>
    <property type="molecule type" value="Genomic_DNA"/>
</dbReference>
<protein>
    <submittedName>
        <fullName evidence="2">AGAP008579-PA-like protein</fullName>
    </submittedName>
</protein>
<feature type="chain" id="PRO_5001783548" evidence="1">
    <location>
        <begin position="20"/>
        <end position="241"/>
    </location>
</feature>
<feature type="signal peptide" evidence="1">
    <location>
        <begin position="1"/>
        <end position="19"/>
    </location>
</feature>